<comment type="caution">
    <text evidence="1">The sequence shown here is derived from an EMBL/GenBank/DDBJ whole genome shotgun (WGS) entry which is preliminary data.</text>
</comment>
<reference evidence="1 2" key="1">
    <citation type="submission" date="2016-08" db="EMBL/GenBank/DDBJ databases">
        <title>Draft genome sequence of allopolyploid Zygosaccharomyces rouxii.</title>
        <authorList>
            <person name="Watanabe J."/>
            <person name="Uehara K."/>
            <person name="Mogi Y."/>
            <person name="Tsukioka Y."/>
        </authorList>
    </citation>
    <scope>NUCLEOTIDE SEQUENCE [LARGE SCALE GENOMIC DNA]</scope>
    <source>
        <strain evidence="1 2">NBRC 110957</strain>
    </source>
</reference>
<dbReference type="AlphaFoldDB" id="A0A1Q3AIS6"/>
<gene>
    <name evidence="1" type="ORF">ZYGR_0AY00160</name>
</gene>
<proteinExistence type="predicted"/>
<protein>
    <submittedName>
        <fullName evidence="1">Uncharacterized protein</fullName>
    </submittedName>
</protein>
<sequence length="18" mass="2111">MGFYVPHDNLESLKAYNI</sequence>
<name>A0A1Q3AIS6_ZYGRO</name>
<evidence type="ECO:0000313" key="1">
    <source>
        <dbReference type="EMBL" id="GAV55624.1"/>
    </source>
</evidence>
<accession>A0A1Q3AIS6</accession>
<dbReference type="EMBL" id="BDGX01000051">
    <property type="protein sequence ID" value="GAV55624.1"/>
    <property type="molecule type" value="Genomic_DNA"/>
</dbReference>
<dbReference type="Proteomes" id="UP000187013">
    <property type="component" value="Unassembled WGS sequence"/>
</dbReference>
<evidence type="ECO:0000313" key="2">
    <source>
        <dbReference type="Proteomes" id="UP000187013"/>
    </source>
</evidence>
<organism evidence="1 2">
    <name type="scientific">Zygosaccharomyces rouxii</name>
    <dbReference type="NCBI Taxonomy" id="4956"/>
    <lineage>
        <taxon>Eukaryota</taxon>
        <taxon>Fungi</taxon>
        <taxon>Dikarya</taxon>
        <taxon>Ascomycota</taxon>
        <taxon>Saccharomycotina</taxon>
        <taxon>Saccharomycetes</taxon>
        <taxon>Saccharomycetales</taxon>
        <taxon>Saccharomycetaceae</taxon>
        <taxon>Zygosaccharomyces</taxon>
    </lineage>
</organism>